<name>A0A371G3K4_MUCPR</name>
<proteinExistence type="predicted"/>
<comment type="caution">
    <text evidence="2">The sequence shown here is derived from an EMBL/GenBank/DDBJ whole genome shotgun (WGS) entry which is preliminary data.</text>
</comment>
<evidence type="ECO:0000313" key="2">
    <source>
        <dbReference type="EMBL" id="RDX85150.1"/>
    </source>
</evidence>
<protein>
    <recommendedName>
        <fullName evidence="4">Retrotransposon gag domain-containing protein</fullName>
    </recommendedName>
</protein>
<dbReference type="AlphaFoldDB" id="A0A371G3K4"/>
<evidence type="ECO:0000313" key="3">
    <source>
        <dbReference type="Proteomes" id="UP000257109"/>
    </source>
</evidence>
<dbReference type="PANTHER" id="PTHR32108:SF9">
    <property type="entry name" value="REVERSE TRANSCRIPTASE RNASE H-LIKE DOMAIN-CONTAINING PROTEIN"/>
    <property type="match status" value="1"/>
</dbReference>
<dbReference type="Proteomes" id="UP000257109">
    <property type="component" value="Unassembled WGS sequence"/>
</dbReference>
<sequence>MNNPRIGPTQGSGTWPPPVYGAGPYIQPVGALPQLNPSEQTGPALGPQKTTSLGDEKLSMLEECFTRRGAPRRFQNAQVRKVQRELLPYVHWTMYCRKMASYIHQDKILYVNLEKGRVKTWRDLAEAFLRQYKYNEDMTPDRWCELVAQVQPPLTEKEIVTMLIDTLPSPFYDKAVGSVTSSFADLVTVGKRIESGIKRGKFAQANNSIGFAKKDGQEKKEEANAVLIDPSNPYGQGKNPYTTQIILNKLGTPVQTYTAK</sequence>
<dbReference type="EMBL" id="QJKJ01006864">
    <property type="protein sequence ID" value="RDX85150.1"/>
    <property type="molecule type" value="Genomic_DNA"/>
</dbReference>
<dbReference type="PANTHER" id="PTHR32108">
    <property type="entry name" value="DNA-DIRECTED RNA POLYMERASE SUBUNIT ALPHA"/>
    <property type="match status" value="1"/>
</dbReference>
<dbReference type="OrthoDB" id="1750196at2759"/>
<keyword evidence="3" id="KW-1185">Reference proteome</keyword>
<feature type="region of interest" description="Disordered" evidence="1">
    <location>
        <begin position="31"/>
        <end position="52"/>
    </location>
</feature>
<evidence type="ECO:0008006" key="4">
    <source>
        <dbReference type="Google" id="ProtNLM"/>
    </source>
</evidence>
<gene>
    <name evidence="2" type="ORF">CR513_33708</name>
</gene>
<feature type="non-terminal residue" evidence="2">
    <location>
        <position position="1"/>
    </location>
</feature>
<accession>A0A371G3K4</accession>
<reference evidence="2" key="1">
    <citation type="submission" date="2018-05" db="EMBL/GenBank/DDBJ databases">
        <title>Draft genome of Mucuna pruriens seed.</title>
        <authorList>
            <person name="Nnadi N.E."/>
            <person name="Vos R."/>
            <person name="Hasami M.H."/>
            <person name="Devisetty U.K."/>
            <person name="Aguiy J.C."/>
        </authorList>
    </citation>
    <scope>NUCLEOTIDE SEQUENCE [LARGE SCALE GENOMIC DNA]</scope>
    <source>
        <strain evidence="2">JCA_2017</strain>
    </source>
</reference>
<organism evidence="2 3">
    <name type="scientific">Mucuna pruriens</name>
    <name type="common">Velvet bean</name>
    <name type="synonym">Dolichos pruriens</name>
    <dbReference type="NCBI Taxonomy" id="157652"/>
    <lineage>
        <taxon>Eukaryota</taxon>
        <taxon>Viridiplantae</taxon>
        <taxon>Streptophyta</taxon>
        <taxon>Embryophyta</taxon>
        <taxon>Tracheophyta</taxon>
        <taxon>Spermatophyta</taxon>
        <taxon>Magnoliopsida</taxon>
        <taxon>eudicotyledons</taxon>
        <taxon>Gunneridae</taxon>
        <taxon>Pentapetalae</taxon>
        <taxon>rosids</taxon>
        <taxon>fabids</taxon>
        <taxon>Fabales</taxon>
        <taxon>Fabaceae</taxon>
        <taxon>Papilionoideae</taxon>
        <taxon>50 kb inversion clade</taxon>
        <taxon>NPAAA clade</taxon>
        <taxon>indigoferoid/millettioid clade</taxon>
        <taxon>Phaseoleae</taxon>
        <taxon>Mucuna</taxon>
    </lineage>
</organism>
<evidence type="ECO:0000256" key="1">
    <source>
        <dbReference type="SAM" id="MobiDB-lite"/>
    </source>
</evidence>